<feature type="coiled-coil region" evidence="7">
    <location>
        <begin position="192"/>
        <end position="226"/>
    </location>
</feature>
<evidence type="ECO:0000256" key="6">
    <source>
        <dbReference type="ARBA" id="ARBA00023212"/>
    </source>
</evidence>
<evidence type="ECO:0000256" key="1">
    <source>
        <dbReference type="ARBA" id="ARBA00004245"/>
    </source>
</evidence>
<dbReference type="VEuPathDB" id="VectorBase:LOC119176239"/>
<evidence type="ECO:0000256" key="4">
    <source>
        <dbReference type="ARBA" id="ARBA00022553"/>
    </source>
</evidence>
<evidence type="ECO:0000259" key="8">
    <source>
        <dbReference type="Pfam" id="PF05010"/>
    </source>
</evidence>
<sequence>MFSEKEMSQALKYQELMFQERLLKKDQECVRQLESVRQEMESYRSKLEDSQKFFKMQEKALQSLSRDNENMLEAMRSFTKDAEEKFAEQEDDMQKVVKERDQLAEDLQNMEMTFADFHRRYEKAKQVMSVMKENEALLKRQLAEANEALEKKCRMVHAIKTKTEESIEGAHKEVENTKRTFEADITVLKGQLKKACMTINSLEKRLEQKNEENTELTKLYDDLLNQVKAK</sequence>
<dbReference type="GO" id="GO:0005737">
    <property type="term" value="C:cytoplasm"/>
    <property type="evidence" value="ECO:0007669"/>
    <property type="project" value="TreeGrafter"/>
</dbReference>
<keyword evidence="5 7" id="KW-0175">Coiled coil</keyword>
<dbReference type="InterPro" id="IPR039915">
    <property type="entry name" value="TACC"/>
</dbReference>
<dbReference type="Pfam" id="PF05010">
    <property type="entry name" value="TACC_C"/>
    <property type="match status" value="1"/>
</dbReference>
<accession>A0A6M2D1J1</accession>
<evidence type="ECO:0000256" key="5">
    <source>
        <dbReference type="ARBA" id="ARBA00023054"/>
    </source>
</evidence>
<keyword evidence="4" id="KW-0597">Phosphoprotein</keyword>
<dbReference type="SUPFAM" id="SSF101447">
    <property type="entry name" value="Formin homology 2 domain (FH2 domain)"/>
    <property type="match status" value="1"/>
</dbReference>
<comment type="subcellular location">
    <subcellularLocation>
        <location evidence="1">Cytoplasm</location>
        <location evidence="1">Cytoskeleton</location>
    </subcellularLocation>
</comment>
<dbReference type="InterPro" id="IPR007707">
    <property type="entry name" value="TACC_C"/>
</dbReference>
<organism evidence="9">
    <name type="scientific">Rhipicephalus microplus</name>
    <name type="common">Cattle tick</name>
    <name type="synonym">Boophilus microplus</name>
    <dbReference type="NCBI Taxonomy" id="6941"/>
    <lineage>
        <taxon>Eukaryota</taxon>
        <taxon>Metazoa</taxon>
        <taxon>Ecdysozoa</taxon>
        <taxon>Arthropoda</taxon>
        <taxon>Chelicerata</taxon>
        <taxon>Arachnida</taxon>
        <taxon>Acari</taxon>
        <taxon>Parasitiformes</taxon>
        <taxon>Ixodida</taxon>
        <taxon>Ixodoidea</taxon>
        <taxon>Ixodidae</taxon>
        <taxon>Rhipicephalinae</taxon>
        <taxon>Rhipicephalus</taxon>
        <taxon>Boophilus</taxon>
    </lineage>
</organism>
<keyword evidence="3" id="KW-0963">Cytoplasm</keyword>
<dbReference type="PANTHER" id="PTHR13924:SF10">
    <property type="entry name" value="TRANSFORMING ACIDIC COILED-COIL PROTEIN, ISOFORM K"/>
    <property type="match status" value="1"/>
</dbReference>
<evidence type="ECO:0000256" key="2">
    <source>
        <dbReference type="ARBA" id="ARBA00009423"/>
    </source>
</evidence>
<dbReference type="GO" id="GO:0005856">
    <property type="term" value="C:cytoskeleton"/>
    <property type="evidence" value="ECO:0007669"/>
    <property type="project" value="UniProtKB-SubCell"/>
</dbReference>
<name>A0A6M2D1J1_RHIMP</name>
<proteinExistence type="inferred from homology"/>
<evidence type="ECO:0000256" key="7">
    <source>
        <dbReference type="SAM" id="Coils"/>
    </source>
</evidence>
<dbReference type="Gene3D" id="1.20.5.1700">
    <property type="match status" value="1"/>
</dbReference>
<dbReference type="EMBL" id="GHWJ01007108">
    <property type="protein sequence ID" value="NOV39845.1"/>
    <property type="molecule type" value="Transcribed_RNA"/>
</dbReference>
<dbReference type="GO" id="GO:0007052">
    <property type="term" value="P:mitotic spindle organization"/>
    <property type="evidence" value="ECO:0007669"/>
    <property type="project" value="InterPro"/>
</dbReference>
<dbReference type="OrthoDB" id="10255048at2759"/>
<feature type="coiled-coil region" evidence="7">
    <location>
        <begin position="33"/>
        <end position="152"/>
    </location>
</feature>
<protein>
    <submittedName>
        <fullName evidence="9">Putative regulation of microtubule-based process ovary overexpressed</fullName>
    </submittedName>
</protein>
<comment type="similarity">
    <text evidence="2">Belongs to the TACC family.</text>
</comment>
<dbReference type="PANTHER" id="PTHR13924">
    <property type="entry name" value="TRANSFORMING ACIDIC COILED-COIL CONTAINING PROTEIN 1/2"/>
    <property type="match status" value="1"/>
</dbReference>
<reference evidence="9" key="1">
    <citation type="submission" date="2019-09" db="EMBL/GenBank/DDBJ databases">
        <title>Organ-specific transcriptomic study of the physiology of the cattle tick, Rhipicephalus microplus.</title>
        <authorList>
            <person name="Tirloni L."/>
            <person name="Braz G."/>
            <person name="Gandara A.C.P."/>
            <person name="Sabadin G.A."/>
            <person name="da Silva R.M."/>
            <person name="Guizzo M.G."/>
            <person name="Machado J.A."/>
            <person name="Costa E.P."/>
            <person name="Gomes H.F."/>
            <person name="Moraes J."/>
            <person name="Mota M.B.S."/>
            <person name="Mesquita R.D."/>
            <person name="Alvarenga P.H."/>
            <person name="Alves F."/>
            <person name="Seixas A."/>
            <person name="da Fonseca R.N."/>
            <person name="Fogaca A."/>
            <person name="Logullo C."/>
            <person name="Tanaka A."/>
            <person name="Daffre S."/>
            <person name="Termignoni C."/>
            <person name="Vaz I.S.Jr."/>
            <person name="Oliveira P.L."/>
            <person name="Ribeiro J.M."/>
        </authorList>
    </citation>
    <scope>NUCLEOTIDE SEQUENCE</scope>
    <source>
        <strain evidence="9">Porto Alegre</strain>
    </source>
</reference>
<dbReference type="AlphaFoldDB" id="A0A6M2D1J1"/>
<evidence type="ECO:0000313" key="9">
    <source>
        <dbReference type="EMBL" id="NOV39845.1"/>
    </source>
</evidence>
<keyword evidence="6" id="KW-0206">Cytoskeleton</keyword>
<feature type="domain" description="Transforming acidic coiled-coil-containing protein C-terminal" evidence="8">
    <location>
        <begin position="31"/>
        <end position="223"/>
    </location>
</feature>
<evidence type="ECO:0000256" key="3">
    <source>
        <dbReference type="ARBA" id="ARBA00022490"/>
    </source>
</evidence>